<sequence length="591" mass="62870">MDSEEHAPPLNLTPFNLVYITFCGQSAVTTGVVSLVNLLGSTDFLLIQNVGAGGAGGRSSGELSCMKAQSVQPGANGQLAKEDVKICSSVGLPVGSFHVESGGVYVVVRNSDFRRGQYKEVQYGSNSQNSNLDFKKTRRGRRNKRKRDRGDEWRQEGSLEAASQRTTRSEGVGSAPFAPVLSVPGPVETEPAQHNIITETETQAAEGRLSVSAVARKTQPARVRLAVPHENVVATTKEKEPADKPKMVARRKAHEDSSTSLPSSQQVNDNFPVAERLTLSSQTTTVSESLWSSSDCALRQHVNNTDDSDSTPVAKGKQSTEPNVGANPAVGTGKAGTVRGALSSSRQSKLNNTDATESSRRQTGPESSSSGSFAMGSANCRSNCGSQNQVRQVSDSESEDMTLAAKSARECLQQAAPPETGRRRRSTKLAEDGSNAKPQPRTRRQTKLTNGTNSGEEAPVKRRVRQKNVVGASADEKKGAENNGDSNAPTATRSRRGTGSTVRKRGRASEESKKHNGNEVPPPPAPNTKPFVNNTPSIEGDGLARTTALKIEEVDDETPCETPTQQTSYGQVCSAASRGYSLGSSLTSTSE</sequence>
<proteinExistence type="predicted"/>
<feature type="compositionally biased region" description="Basic and acidic residues" evidence="1">
    <location>
        <begin position="236"/>
        <end position="246"/>
    </location>
</feature>
<dbReference type="Proteomes" id="UP000000702">
    <property type="component" value="Unassembled WGS sequence"/>
</dbReference>
<accession>F9WE55</accession>
<dbReference type="VEuPathDB" id="TriTrypDB:TcIL3000_0_06420"/>
<reference evidence="2 3" key="2">
    <citation type="journal article" date="2012" name="Proc. Natl. Acad. Sci. U.S.A.">
        <title>Antigenic diversity is generated by distinct evolutionary mechanisms in African trypanosome species.</title>
        <authorList>
            <person name="Jackson A.P."/>
            <person name="Berry A."/>
            <person name="Aslett M."/>
            <person name="Allison H.C."/>
            <person name="Burton P."/>
            <person name="Vavrova-Anderson J."/>
            <person name="Brown R."/>
            <person name="Browne H."/>
            <person name="Corton N."/>
            <person name="Hauser H."/>
            <person name="Gamble J."/>
            <person name="Gilderthorp R."/>
            <person name="Marcello L."/>
            <person name="McQuillan J."/>
            <person name="Otto T.D."/>
            <person name="Quail M.A."/>
            <person name="Sanders M.J."/>
            <person name="van Tonder A."/>
            <person name="Ginger M.L."/>
            <person name="Field M.C."/>
            <person name="Barry J.D."/>
            <person name="Hertz-Fowler C."/>
            <person name="Berriman M."/>
        </authorList>
    </citation>
    <scope>NUCLEOTIDE SEQUENCE [LARGE SCALE GENOMIC DNA]</scope>
    <source>
        <strain evidence="2 3">IL3000</strain>
    </source>
</reference>
<feature type="region of interest" description="Disordered" evidence="1">
    <location>
        <begin position="301"/>
        <end position="545"/>
    </location>
</feature>
<dbReference type="EMBL" id="CAEQ01001955">
    <property type="protein sequence ID" value="CCD15561.1"/>
    <property type="molecule type" value="Genomic_DNA"/>
</dbReference>
<feature type="compositionally biased region" description="Polar residues" evidence="1">
    <location>
        <begin position="342"/>
        <end position="366"/>
    </location>
</feature>
<protein>
    <submittedName>
        <fullName evidence="2">WGS project CAEQ00000000 data, annotated contig 244</fullName>
    </submittedName>
</protein>
<evidence type="ECO:0000313" key="2">
    <source>
        <dbReference type="EMBL" id="CCD15561.1"/>
    </source>
</evidence>
<feature type="compositionally biased region" description="Basic and acidic residues" evidence="1">
    <location>
        <begin position="148"/>
        <end position="157"/>
    </location>
</feature>
<evidence type="ECO:0000256" key="1">
    <source>
        <dbReference type="SAM" id="MobiDB-lite"/>
    </source>
</evidence>
<feature type="compositionally biased region" description="Basic residues" evidence="1">
    <location>
        <begin position="136"/>
        <end position="147"/>
    </location>
</feature>
<feature type="region of interest" description="Disordered" evidence="1">
    <location>
        <begin position="119"/>
        <end position="188"/>
    </location>
</feature>
<evidence type="ECO:0000313" key="3">
    <source>
        <dbReference type="Proteomes" id="UP000000702"/>
    </source>
</evidence>
<reference evidence="3" key="1">
    <citation type="submission" date="2011-07" db="EMBL/GenBank/DDBJ databases">
        <title>Divergent evolution of antigenic variation in African trypanosomes.</title>
        <authorList>
            <person name="Jackson A.P."/>
            <person name="Berry A."/>
            <person name="Allison H.C."/>
            <person name="Burton P."/>
            <person name="Anderson J."/>
            <person name="Aslett M."/>
            <person name="Brown R."/>
            <person name="Corton N."/>
            <person name="Harris D."/>
            <person name="Hauser H."/>
            <person name="Gamble J."/>
            <person name="Gilderthorp R."/>
            <person name="McQuillan J."/>
            <person name="Quail M.A."/>
            <person name="Sanders M."/>
            <person name="Van Tonder A."/>
            <person name="Ginger M.L."/>
            <person name="Donelson J.E."/>
            <person name="Field M.C."/>
            <person name="Barry J.D."/>
            <person name="Berriman M."/>
            <person name="Hertz-Fowler C."/>
        </authorList>
    </citation>
    <scope>NUCLEOTIDE SEQUENCE [LARGE SCALE GENOMIC DNA]</scope>
    <source>
        <strain evidence="3">IL3000</strain>
    </source>
</reference>
<comment type="caution">
    <text evidence="2">The sequence shown here is derived from an EMBL/GenBank/DDBJ whole genome shotgun (WGS) entry which is preliminary data.</text>
</comment>
<feature type="compositionally biased region" description="Polar residues" evidence="1">
    <location>
        <begin position="123"/>
        <end position="132"/>
    </location>
</feature>
<feature type="compositionally biased region" description="Basic and acidic residues" evidence="1">
    <location>
        <begin position="507"/>
        <end position="517"/>
    </location>
</feature>
<feature type="compositionally biased region" description="Polar residues" evidence="1">
    <location>
        <begin position="379"/>
        <end position="395"/>
    </location>
</feature>
<feature type="compositionally biased region" description="Polar residues" evidence="1">
    <location>
        <begin position="258"/>
        <end position="268"/>
    </location>
</feature>
<dbReference type="AlphaFoldDB" id="F9WE55"/>
<organism evidence="2 3">
    <name type="scientific">Trypanosoma congolense (strain IL3000)</name>
    <dbReference type="NCBI Taxonomy" id="1068625"/>
    <lineage>
        <taxon>Eukaryota</taxon>
        <taxon>Discoba</taxon>
        <taxon>Euglenozoa</taxon>
        <taxon>Kinetoplastea</taxon>
        <taxon>Metakinetoplastina</taxon>
        <taxon>Trypanosomatida</taxon>
        <taxon>Trypanosomatidae</taxon>
        <taxon>Trypanosoma</taxon>
        <taxon>Nannomonas</taxon>
    </lineage>
</organism>
<gene>
    <name evidence="2" type="ORF">TCIL3000_0_06420</name>
</gene>
<name>F9WE55_TRYCI</name>
<feature type="compositionally biased region" description="Low complexity" evidence="1">
    <location>
        <begin position="367"/>
        <end position="378"/>
    </location>
</feature>
<feature type="region of interest" description="Disordered" evidence="1">
    <location>
        <begin position="229"/>
        <end position="268"/>
    </location>
</feature>
<keyword evidence="3" id="KW-1185">Reference proteome</keyword>